<dbReference type="SUPFAM" id="SSF53474">
    <property type="entry name" value="alpha/beta-Hydrolases"/>
    <property type="match status" value="1"/>
</dbReference>
<dbReference type="GO" id="GO:0016787">
    <property type="term" value="F:hydrolase activity"/>
    <property type="evidence" value="ECO:0007669"/>
    <property type="project" value="UniProtKB-KW"/>
</dbReference>
<proteinExistence type="predicted"/>
<organism evidence="2 3">
    <name type="scientific">Aerosakkonema funiforme FACHB-1375</name>
    <dbReference type="NCBI Taxonomy" id="2949571"/>
    <lineage>
        <taxon>Bacteria</taxon>
        <taxon>Bacillati</taxon>
        <taxon>Cyanobacteriota</taxon>
        <taxon>Cyanophyceae</taxon>
        <taxon>Oscillatoriophycideae</taxon>
        <taxon>Aerosakkonematales</taxon>
        <taxon>Aerosakkonemataceae</taxon>
        <taxon>Aerosakkonema</taxon>
    </lineage>
</organism>
<reference evidence="2" key="1">
    <citation type="journal article" date="2015" name="ISME J.">
        <title>Draft Genome Sequence of Streptomyces incarnatus NRRL8089, which Produces the Nucleoside Antibiotic Sinefungin.</title>
        <authorList>
            <person name="Oshima K."/>
            <person name="Hattori M."/>
            <person name="Shimizu H."/>
            <person name="Fukuda K."/>
            <person name="Nemoto M."/>
            <person name="Inagaki K."/>
            <person name="Tamura T."/>
        </authorList>
    </citation>
    <scope>NUCLEOTIDE SEQUENCE</scope>
    <source>
        <strain evidence="2">FACHB-1375</strain>
    </source>
</reference>
<evidence type="ECO:0000313" key="3">
    <source>
        <dbReference type="Proteomes" id="UP000641646"/>
    </source>
</evidence>
<name>A0A926VGJ7_9CYAN</name>
<reference evidence="2" key="2">
    <citation type="submission" date="2020-08" db="EMBL/GenBank/DDBJ databases">
        <authorList>
            <person name="Chen M."/>
            <person name="Teng W."/>
            <person name="Zhao L."/>
            <person name="Hu C."/>
            <person name="Zhou Y."/>
            <person name="Han B."/>
            <person name="Song L."/>
            <person name="Shu W."/>
        </authorList>
    </citation>
    <scope>NUCLEOTIDE SEQUENCE</scope>
    <source>
        <strain evidence="2">FACHB-1375</strain>
    </source>
</reference>
<dbReference type="InterPro" id="IPR000073">
    <property type="entry name" value="AB_hydrolase_1"/>
</dbReference>
<dbReference type="InterPro" id="IPR029058">
    <property type="entry name" value="AB_hydrolase_fold"/>
</dbReference>
<dbReference type="EMBL" id="JACJPW010000055">
    <property type="protein sequence ID" value="MBD2183451.1"/>
    <property type="molecule type" value="Genomic_DNA"/>
</dbReference>
<dbReference type="AlphaFoldDB" id="A0A926VGJ7"/>
<accession>A0A926VGJ7</accession>
<protein>
    <submittedName>
        <fullName evidence="2">Alpha/beta fold hydrolase</fullName>
    </submittedName>
</protein>
<dbReference type="Proteomes" id="UP000641646">
    <property type="component" value="Unassembled WGS sequence"/>
</dbReference>
<keyword evidence="3" id="KW-1185">Reference proteome</keyword>
<evidence type="ECO:0000313" key="2">
    <source>
        <dbReference type="EMBL" id="MBD2183451.1"/>
    </source>
</evidence>
<comment type="caution">
    <text evidence="2">The sequence shown here is derived from an EMBL/GenBank/DDBJ whole genome shotgun (WGS) entry which is preliminary data.</text>
</comment>
<keyword evidence="2" id="KW-0378">Hydrolase</keyword>
<feature type="domain" description="AB hydrolase-1" evidence="1">
    <location>
        <begin position="43"/>
        <end position="174"/>
    </location>
</feature>
<gene>
    <name evidence="2" type="ORF">H6G03_20715</name>
</gene>
<sequence>MTDYSIITKTIIEEAKIREDALPLKNEECRSRFFFHPHPTEKVFLFFHGFTAAPYQFEPLGKAFFQLGYNVLVPLQPGHGIAGNWNINNPPPLPDDAEVYQIFALEWLQVTKQLGKEVIIGGESSGATLAAWLALERPQEISKTLLFAAYLGSHLRIINWFVAILPFYYEWLNKDNPGSHGYDGFLVPALALFLHLGQEILDRVENTPASPMLIISSEDDKAVNLHEHQDLFKAVVKYQPKSWYYCFDKDLNIPHTMMTEAEGNNYLDLLITISKAYVESELTWGELDKIAQFMLKGESFETAVEKLNVDRQVSPYLRLMMEAIDKQALIDLQC</sequence>
<dbReference type="Pfam" id="PF00561">
    <property type="entry name" value="Abhydrolase_1"/>
    <property type="match status" value="1"/>
</dbReference>
<dbReference type="RefSeq" id="WP_190467788.1">
    <property type="nucleotide sequence ID" value="NZ_JACJPW010000055.1"/>
</dbReference>
<dbReference type="Gene3D" id="3.40.50.1820">
    <property type="entry name" value="alpha/beta hydrolase"/>
    <property type="match status" value="1"/>
</dbReference>
<evidence type="ECO:0000259" key="1">
    <source>
        <dbReference type="Pfam" id="PF00561"/>
    </source>
</evidence>